<gene>
    <name evidence="2" type="ORF">BN873_950076</name>
</gene>
<dbReference type="EMBL" id="CBTJ020000108">
    <property type="protein sequence ID" value="CDI04393.1"/>
    <property type="molecule type" value="Genomic_DNA"/>
</dbReference>
<keyword evidence="3" id="KW-1185">Reference proteome</keyword>
<proteinExistence type="predicted"/>
<organism evidence="2 3">
    <name type="scientific">Candidatus Competibacter denitrificans Run_A_D11</name>
    <dbReference type="NCBI Taxonomy" id="1400863"/>
    <lineage>
        <taxon>Bacteria</taxon>
        <taxon>Pseudomonadati</taxon>
        <taxon>Pseudomonadota</taxon>
        <taxon>Gammaproteobacteria</taxon>
        <taxon>Candidatus Competibacteraceae</taxon>
        <taxon>Candidatus Competibacter</taxon>
    </lineage>
</organism>
<dbReference type="InterPro" id="IPR013424">
    <property type="entry name" value="Ice-binding_C"/>
</dbReference>
<reference evidence="2" key="2">
    <citation type="submission" date="2014-03" db="EMBL/GenBank/DDBJ databases">
        <title>Candidatus Competibacter-lineage genomes retrieved from metagenomes reveal functional metabolic diversity.</title>
        <authorList>
            <person name="McIlroy S.J."/>
            <person name="Albertsen M."/>
            <person name="Andresen E.K."/>
            <person name="Saunders A.M."/>
            <person name="Kristiansen R."/>
            <person name="Stokholm-Bjerregaard M."/>
            <person name="Nielsen K.L."/>
            <person name="Nielsen P.H."/>
        </authorList>
    </citation>
    <scope>NUCLEOTIDE SEQUENCE</scope>
    <source>
        <strain evidence="2">Run_A_D11</strain>
    </source>
</reference>
<reference evidence="2" key="1">
    <citation type="submission" date="2013-07" db="EMBL/GenBank/DDBJ databases">
        <authorList>
            <person name="McIlroy S."/>
        </authorList>
    </citation>
    <scope>NUCLEOTIDE SEQUENCE [LARGE SCALE GENOMIC DNA]</scope>
    <source>
        <strain evidence="2">Run_A_D11</strain>
    </source>
</reference>
<evidence type="ECO:0000313" key="2">
    <source>
        <dbReference type="EMBL" id="CDI04393.1"/>
    </source>
</evidence>
<evidence type="ECO:0000259" key="1">
    <source>
        <dbReference type="Pfam" id="PF07589"/>
    </source>
</evidence>
<dbReference type="NCBIfam" id="TIGR02595">
    <property type="entry name" value="PEP_CTERM"/>
    <property type="match status" value="1"/>
</dbReference>
<evidence type="ECO:0000313" key="3">
    <source>
        <dbReference type="Proteomes" id="UP000035760"/>
    </source>
</evidence>
<dbReference type="RefSeq" id="WP_048676587.1">
    <property type="nucleotide sequence ID" value="NZ_CBTJ020000108.1"/>
</dbReference>
<comment type="caution">
    <text evidence="2">The sequence shown here is derived from an EMBL/GenBank/DDBJ whole genome shotgun (WGS) entry which is preliminary data.</text>
</comment>
<protein>
    <recommendedName>
        <fullName evidence="1">Ice-binding protein C-terminal domain-containing protein</fullName>
    </recommendedName>
</protein>
<dbReference type="AlphaFoldDB" id="W6MEC9"/>
<dbReference type="Pfam" id="PF07589">
    <property type="entry name" value="PEP-CTERM"/>
    <property type="match status" value="1"/>
</dbReference>
<sequence>MDTSLTCPCGLKKRVSALRLPRRLMSRCELVVFLWIATLFASPAHAISITTALTDLGSNSYRYDYTVTNDGSLGSGVSLGLFDLWFDPALYDETSLTPVSSSAVMNDWLETILASAPGGVPALYDVSALGTGLAVGKSLSGFAVQFTWLGTSAPPLTQAFDVYDPATFVLLETGTTISNTPVPEPATVGLVALGALGLLRRRQRPQDPHRQRHTA</sequence>
<name>W6MEC9_9GAMM</name>
<dbReference type="Proteomes" id="UP000035760">
    <property type="component" value="Unassembled WGS sequence"/>
</dbReference>
<dbReference type="OrthoDB" id="5704224at2"/>
<feature type="domain" description="Ice-binding protein C-terminal" evidence="1">
    <location>
        <begin position="181"/>
        <end position="202"/>
    </location>
</feature>
<accession>W6MEC9</accession>